<keyword evidence="2" id="KW-0805">Transcription regulation</keyword>
<evidence type="ECO:0000256" key="4">
    <source>
        <dbReference type="ARBA" id="ARBA00023125"/>
    </source>
</evidence>
<accession>A0ABU7YWZ0</accession>
<dbReference type="Pfam" id="PF08281">
    <property type="entry name" value="Sigma70_r4_2"/>
    <property type="match status" value="1"/>
</dbReference>
<feature type="domain" description="RNA polymerase sigma factor 70 region 4 type 2" evidence="7">
    <location>
        <begin position="121"/>
        <end position="171"/>
    </location>
</feature>
<evidence type="ECO:0000259" key="6">
    <source>
        <dbReference type="Pfam" id="PF04542"/>
    </source>
</evidence>
<dbReference type="InterPro" id="IPR007627">
    <property type="entry name" value="RNA_pol_sigma70_r2"/>
</dbReference>
<evidence type="ECO:0000313" key="9">
    <source>
        <dbReference type="Proteomes" id="UP001355056"/>
    </source>
</evidence>
<protein>
    <submittedName>
        <fullName evidence="8">Sigma-70 family RNA polymerase sigma factor</fullName>
    </submittedName>
</protein>
<keyword evidence="4" id="KW-0238">DNA-binding</keyword>
<dbReference type="Proteomes" id="UP001355056">
    <property type="component" value="Unassembled WGS sequence"/>
</dbReference>
<name>A0ABU7YWZ0_9GAMM</name>
<dbReference type="NCBIfam" id="TIGR02937">
    <property type="entry name" value="sigma70-ECF"/>
    <property type="match status" value="1"/>
</dbReference>
<dbReference type="InterPro" id="IPR013249">
    <property type="entry name" value="RNA_pol_sigma70_r4_t2"/>
</dbReference>
<evidence type="ECO:0000256" key="2">
    <source>
        <dbReference type="ARBA" id="ARBA00023015"/>
    </source>
</evidence>
<organism evidence="8 9">
    <name type="scientific">Novilysobacter erysipheiresistens</name>
    <dbReference type="NCBI Taxonomy" id="1749332"/>
    <lineage>
        <taxon>Bacteria</taxon>
        <taxon>Pseudomonadati</taxon>
        <taxon>Pseudomonadota</taxon>
        <taxon>Gammaproteobacteria</taxon>
        <taxon>Lysobacterales</taxon>
        <taxon>Lysobacteraceae</taxon>
        <taxon>Novilysobacter</taxon>
    </lineage>
</organism>
<dbReference type="PANTHER" id="PTHR43133">
    <property type="entry name" value="RNA POLYMERASE ECF-TYPE SIGMA FACTO"/>
    <property type="match status" value="1"/>
</dbReference>
<dbReference type="InterPro" id="IPR014284">
    <property type="entry name" value="RNA_pol_sigma-70_dom"/>
</dbReference>
<dbReference type="CDD" id="cd06171">
    <property type="entry name" value="Sigma70_r4"/>
    <property type="match status" value="1"/>
</dbReference>
<dbReference type="InterPro" id="IPR013325">
    <property type="entry name" value="RNA_pol_sigma_r2"/>
</dbReference>
<sequence length="180" mass="20367">MEEITRFGRIEQMKAPETVPPMQQRLCELLPRMRRFARSLTGHPQDADDLVQIAVERALLRSSQWREEQGGLEPWLFGIVRNAWLDEARARQRRGRMFAPEEQGEHVGHAHVDAHAVVLSVEAAMMKLPEEQRVAVALVLVEGLSYREAAAALDVPVGTLTSRLARGRDALQRMLGDTRE</sequence>
<keyword evidence="3" id="KW-0731">Sigma factor</keyword>
<dbReference type="PANTHER" id="PTHR43133:SF8">
    <property type="entry name" value="RNA POLYMERASE SIGMA FACTOR HI_1459-RELATED"/>
    <property type="match status" value="1"/>
</dbReference>
<dbReference type="Gene3D" id="1.10.1740.10">
    <property type="match status" value="1"/>
</dbReference>
<dbReference type="Pfam" id="PF04542">
    <property type="entry name" value="Sigma70_r2"/>
    <property type="match status" value="1"/>
</dbReference>
<dbReference type="InterPro" id="IPR036388">
    <property type="entry name" value="WH-like_DNA-bd_sf"/>
</dbReference>
<dbReference type="SUPFAM" id="SSF88659">
    <property type="entry name" value="Sigma3 and sigma4 domains of RNA polymerase sigma factors"/>
    <property type="match status" value="1"/>
</dbReference>
<evidence type="ECO:0000256" key="3">
    <source>
        <dbReference type="ARBA" id="ARBA00023082"/>
    </source>
</evidence>
<reference evidence="8 9" key="1">
    <citation type="journal article" date="2016" name="Int. J. Syst. Evol. Microbiol.">
        <title>Lysobacter erysipheiresistens sp. nov., an antagonist of powdery mildew, isolated from tobacco-cultivated soil.</title>
        <authorList>
            <person name="Xie B."/>
            <person name="Li T."/>
            <person name="Lin X."/>
            <person name="Wang C.J."/>
            <person name="Chen Y.J."/>
            <person name="Liu W.J."/>
            <person name="Zhao Z.W."/>
        </authorList>
    </citation>
    <scope>NUCLEOTIDE SEQUENCE [LARGE SCALE GENOMIC DNA]</scope>
    <source>
        <strain evidence="8 9">RS-LYSO-3</strain>
    </source>
</reference>
<dbReference type="InterPro" id="IPR039425">
    <property type="entry name" value="RNA_pol_sigma-70-like"/>
</dbReference>
<dbReference type="InterPro" id="IPR013324">
    <property type="entry name" value="RNA_pol_sigma_r3/r4-like"/>
</dbReference>
<evidence type="ECO:0000256" key="5">
    <source>
        <dbReference type="ARBA" id="ARBA00023163"/>
    </source>
</evidence>
<proteinExistence type="inferred from homology"/>
<keyword evidence="9" id="KW-1185">Reference proteome</keyword>
<comment type="caution">
    <text evidence="8">The sequence shown here is derived from an EMBL/GenBank/DDBJ whole genome shotgun (WGS) entry which is preliminary data.</text>
</comment>
<dbReference type="SUPFAM" id="SSF88946">
    <property type="entry name" value="Sigma2 domain of RNA polymerase sigma factors"/>
    <property type="match status" value="1"/>
</dbReference>
<comment type="similarity">
    <text evidence="1">Belongs to the sigma-70 factor family. ECF subfamily.</text>
</comment>
<feature type="domain" description="RNA polymerase sigma-70 region 2" evidence="6">
    <location>
        <begin position="29"/>
        <end position="94"/>
    </location>
</feature>
<gene>
    <name evidence="8" type="ORF">SNE34_05315</name>
</gene>
<dbReference type="Gene3D" id="1.10.10.10">
    <property type="entry name" value="Winged helix-like DNA-binding domain superfamily/Winged helix DNA-binding domain"/>
    <property type="match status" value="1"/>
</dbReference>
<evidence type="ECO:0000256" key="1">
    <source>
        <dbReference type="ARBA" id="ARBA00010641"/>
    </source>
</evidence>
<evidence type="ECO:0000259" key="7">
    <source>
        <dbReference type="Pfam" id="PF08281"/>
    </source>
</evidence>
<dbReference type="RefSeq" id="WP_332615373.1">
    <property type="nucleotide sequence ID" value="NZ_JAXGFP010000002.1"/>
</dbReference>
<keyword evidence="5" id="KW-0804">Transcription</keyword>
<dbReference type="EMBL" id="JAXGFP010000002">
    <property type="protein sequence ID" value="MEG3183424.1"/>
    <property type="molecule type" value="Genomic_DNA"/>
</dbReference>
<evidence type="ECO:0000313" key="8">
    <source>
        <dbReference type="EMBL" id="MEG3183424.1"/>
    </source>
</evidence>